<dbReference type="InterPro" id="IPR036312">
    <property type="entry name" value="Bifun_inhib/LTP/seed_sf"/>
</dbReference>
<feature type="signal peptide" evidence="3">
    <location>
        <begin position="1"/>
        <end position="20"/>
    </location>
</feature>
<evidence type="ECO:0000313" key="5">
    <source>
        <dbReference type="EMBL" id="RZB86859.1"/>
    </source>
</evidence>
<keyword evidence="6" id="KW-1185">Reference proteome</keyword>
<evidence type="ECO:0000256" key="3">
    <source>
        <dbReference type="SAM" id="SignalP"/>
    </source>
</evidence>
<evidence type="ECO:0000256" key="1">
    <source>
        <dbReference type="ARBA" id="ARBA00022448"/>
    </source>
</evidence>
<gene>
    <name evidence="5" type="ORF">D0Y65_026806</name>
    <name evidence="4" type="ORF">glysoja_038899</name>
</gene>
<evidence type="ECO:0000256" key="2">
    <source>
        <dbReference type="ARBA" id="ARBA00023121"/>
    </source>
</evidence>
<dbReference type="EMBL" id="KN654415">
    <property type="protein sequence ID" value="KHN25489.1"/>
    <property type="molecule type" value="Genomic_DNA"/>
</dbReference>
<dbReference type="EMBL" id="QZWG01000010">
    <property type="protein sequence ID" value="RZB86859.1"/>
    <property type="molecule type" value="Genomic_DNA"/>
</dbReference>
<reference evidence="5 6" key="2">
    <citation type="submission" date="2018-09" db="EMBL/GenBank/DDBJ databases">
        <title>A high-quality reference genome of wild soybean provides a powerful tool to mine soybean genomes.</title>
        <authorList>
            <person name="Xie M."/>
            <person name="Chung C.Y.L."/>
            <person name="Li M.-W."/>
            <person name="Wong F.-L."/>
            <person name="Chan T.-F."/>
            <person name="Lam H.-M."/>
        </authorList>
    </citation>
    <scope>NUCLEOTIDE SEQUENCE [LARGE SCALE GENOMIC DNA]</scope>
    <source>
        <strain evidence="6">cv. W05</strain>
        <tissue evidence="5">Hypocotyl of etiolated seedlings</tissue>
    </source>
</reference>
<dbReference type="GO" id="GO:0006869">
    <property type="term" value="P:lipid transport"/>
    <property type="evidence" value="ECO:0007669"/>
    <property type="project" value="InterPro"/>
</dbReference>
<dbReference type="Proteomes" id="UP000289340">
    <property type="component" value="Chromosome 10"/>
</dbReference>
<sequence>MKIQCVMLCIMLLSLFLIEADVSAPAPAPAPAPVAECCNVMELVPCAAAFTTSTPPSPECCERLREQPRSCICQYMKDPTLEKFINTSNAKMVSDSCGSPMPTNC</sequence>
<dbReference type="PANTHER" id="PTHR33214">
    <property type="entry name" value="BIFUNCTIONAL INHIBITOR/LIPID-TRANSFER PROTEIN/SEED STORAGE 2S ALBUMIN SUPERFAMILY PROTEIN"/>
    <property type="match status" value="1"/>
</dbReference>
<keyword evidence="2" id="KW-0446">Lipid-binding</keyword>
<dbReference type="PANTHER" id="PTHR33214:SF69">
    <property type="entry name" value="BIFUNCTIONAL INHIBITOR_LIPID-TRANSFER PROTEIN_SEED STORAGE 2S ALBUMIN SUPERFAMILY PROTEIN"/>
    <property type="match status" value="1"/>
</dbReference>
<dbReference type="GO" id="GO:0008289">
    <property type="term" value="F:lipid binding"/>
    <property type="evidence" value="ECO:0007669"/>
    <property type="project" value="UniProtKB-KW"/>
</dbReference>
<feature type="chain" id="PRO_5040562869" evidence="3">
    <location>
        <begin position="21"/>
        <end position="105"/>
    </location>
</feature>
<dbReference type="Proteomes" id="UP000053555">
    <property type="component" value="Unassembled WGS sequence"/>
</dbReference>
<dbReference type="Gene3D" id="1.10.110.10">
    <property type="entry name" value="Plant lipid-transfer and hydrophobic proteins"/>
    <property type="match status" value="1"/>
</dbReference>
<evidence type="ECO:0000313" key="4">
    <source>
        <dbReference type="EMBL" id="KHN25489.1"/>
    </source>
</evidence>
<protein>
    <submittedName>
        <fullName evidence="4">Non-specific lipid-transfer protein 2</fullName>
    </submittedName>
</protein>
<keyword evidence="3" id="KW-0732">Signal</keyword>
<dbReference type="AlphaFoldDB" id="A0A0B2QZN6"/>
<dbReference type="SUPFAM" id="SSF47699">
    <property type="entry name" value="Bifunctional inhibitor/lipid-transfer protein/seed storage 2S albumin"/>
    <property type="match status" value="1"/>
</dbReference>
<dbReference type="InterPro" id="IPR033872">
    <property type="entry name" value="nsLTP2"/>
</dbReference>
<organism evidence="4">
    <name type="scientific">Glycine soja</name>
    <name type="common">Wild soybean</name>
    <dbReference type="NCBI Taxonomy" id="3848"/>
    <lineage>
        <taxon>Eukaryota</taxon>
        <taxon>Viridiplantae</taxon>
        <taxon>Streptophyta</taxon>
        <taxon>Embryophyta</taxon>
        <taxon>Tracheophyta</taxon>
        <taxon>Spermatophyta</taxon>
        <taxon>Magnoliopsida</taxon>
        <taxon>eudicotyledons</taxon>
        <taxon>Gunneridae</taxon>
        <taxon>Pentapetalae</taxon>
        <taxon>rosids</taxon>
        <taxon>fabids</taxon>
        <taxon>Fabales</taxon>
        <taxon>Fabaceae</taxon>
        <taxon>Papilionoideae</taxon>
        <taxon>50 kb inversion clade</taxon>
        <taxon>NPAAA clade</taxon>
        <taxon>indigoferoid/millettioid clade</taxon>
        <taxon>Phaseoleae</taxon>
        <taxon>Glycine</taxon>
        <taxon>Glycine subgen. Soja</taxon>
    </lineage>
</organism>
<keyword evidence="1" id="KW-0813">Transport</keyword>
<evidence type="ECO:0000313" key="6">
    <source>
        <dbReference type="Proteomes" id="UP000289340"/>
    </source>
</evidence>
<reference evidence="4" key="1">
    <citation type="submission" date="2014-07" db="EMBL/GenBank/DDBJ databases">
        <title>Identification of a novel salt tolerance gene in wild soybean by whole-genome sequencing.</title>
        <authorList>
            <person name="Lam H.-M."/>
            <person name="Qi X."/>
            <person name="Li M.-W."/>
            <person name="Liu X."/>
            <person name="Xie M."/>
            <person name="Ni M."/>
            <person name="Xu X."/>
        </authorList>
    </citation>
    <scope>NUCLEOTIDE SEQUENCE [LARGE SCALE GENOMIC DNA]</scope>
    <source>
        <tissue evidence="4">Root</tissue>
    </source>
</reference>
<accession>A0A0B2QZN6</accession>
<name>A0A0B2QZN6_GLYSO</name>
<proteinExistence type="predicted"/>
<dbReference type="CDD" id="cd01959">
    <property type="entry name" value="nsLTP2"/>
    <property type="match status" value="1"/>
</dbReference>